<reference evidence="1 2" key="1">
    <citation type="journal article" date="2015" name="Plant Cell">
        <title>Oil accumulation by the oleaginous diatom Fistulifera solaris as revealed by the genome and transcriptome.</title>
        <authorList>
            <person name="Tanaka T."/>
            <person name="Maeda Y."/>
            <person name="Veluchamy A."/>
            <person name="Tanaka M."/>
            <person name="Abida H."/>
            <person name="Marechal E."/>
            <person name="Bowler C."/>
            <person name="Muto M."/>
            <person name="Sunaga Y."/>
            <person name="Tanaka M."/>
            <person name="Yoshino T."/>
            <person name="Taniguchi T."/>
            <person name="Fukuda Y."/>
            <person name="Nemoto M."/>
            <person name="Matsumoto M."/>
            <person name="Wong P.S."/>
            <person name="Aburatani S."/>
            <person name="Fujibuchi W."/>
        </authorList>
    </citation>
    <scope>NUCLEOTIDE SEQUENCE [LARGE SCALE GENOMIC DNA]</scope>
    <source>
        <strain evidence="1 2">JPCC DA0580</strain>
    </source>
</reference>
<dbReference type="EMBL" id="BDSP01000102">
    <property type="protein sequence ID" value="GAX16242.1"/>
    <property type="molecule type" value="Genomic_DNA"/>
</dbReference>
<accession>A0A1Z5JQV8</accession>
<gene>
    <name evidence="1" type="ORF">FisN_3Hh276</name>
</gene>
<dbReference type="OrthoDB" id="49582at2759"/>
<protein>
    <submittedName>
        <fullName evidence="1">Uncharacterized protein</fullName>
    </submittedName>
</protein>
<keyword evidence="2" id="KW-1185">Reference proteome</keyword>
<name>A0A1Z5JQV8_FISSO</name>
<comment type="caution">
    <text evidence="1">The sequence shown here is derived from an EMBL/GenBank/DDBJ whole genome shotgun (WGS) entry which is preliminary data.</text>
</comment>
<organism evidence="1 2">
    <name type="scientific">Fistulifera solaris</name>
    <name type="common">Oleaginous diatom</name>
    <dbReference type="NCBI Taxonomy" id="1519565"/>
    <lineage>
        <taxon>Eukaryota</taxon>
        <taxon>Sar</taxon>
        <taxon>Stramenopiles</taxon>
        <taxon>Ochrophyta</taxon>
        <taxon>Bacillariophyta</taxon>
        <taxon>Bacillariophyceae</taxon>
        <taxon>Bacillariophycidae</taxon>
        <taxon>Naviculales</taxon>
        <taxon>Naviculaceae</taxon>
        <taxon>Fistulifera</taxon>
    </lineage>
</organism>
<evidence type="ECO:0000313" key="2">
    <source>
        <dbReference type="Proteomes" id="UP000198406"/>
    </source>
</evidence>
<sequence length="675" mass="75776">MIDTLITQLVEHYRQPVHQDEEERDYDVLDPSTQEPVLPPVVQHLLGALLTNSSDAETSSTMITGMIHSYEKRIRSEYLSVTDFGSYRIQSTGVPVLTHFELLFRCYLHRLTENGLLLKLTCKADLSKSLDLMASDLTVLTASVFRGEEGESTGQKNLANRAYKTMWRLIENYTRMCSLSPGSLSTKAMGRLVCTLLGCTKCWVDPQDIEPRLPDALFRISQYWCHPPTTQRKFLEDIYAAEPMDFAVYRSSGRVWMGSQSETSIIPTIWKYLLLTCAGDTIQEEAVDQLGSAEIQTMVLLNFGYDEIVKALRAHFFGRDMADPRNEHIERSPRYELNLGHFEAISTAKQQEEREKNTMNSKPYEKIPSRLHAVLTFLALIKDSGDAKSVRATISEFIPICYELLGASNDVSIGKGSILLLHLLFMTKKVHFNAGDFPRTLIEQAENLFTALDIVAKTCRNGRTLVLVGTAQRHLLRLLQSQRSDVQMRRRQATQQWFTILDTARHRTSDEKLVWGLLIVLIPLLYDHVQQENADAMEVGRLGLSALLPIVRLTDASEFSVHGRQVPLLAVVALSNLLAAAHPIMHKHANKLICGLVACLGYLSSQEEKGTTDDVAKEKRLIVLHVAAETAIICGNNADRCIARLKAENFCTSFKRCLDDVVSAARVMHGANGAR</sequence>
<proteinExistence type="predicted"/>
<evidence type="ECO:0000313" key="1">
    <source>
        <dbReference type="EMBL" id="GAX16242.1"/>
    </source>
</evidence>
<dbReference type="AlphaFoldDB" id="A0A1Z5JQV8"/>
<dbReference type="InParanoid" id="A0A1Z5JQV8"/>
<dbReference type="Proteomes" id="UP000198406">
    <property type="component" value="Unassembled WGS sequence"/>
</dbReference>